<dbReference type="RefSeq" id="WP_304142585.1">
    <property type="nucleotide sequence ID" value="NZ_JAOAIE010000010.1"/>
</dbReference>
<dbReference type="InterPro" id="IPR052487">
    <property type="entry name" value="Galactose-binding_lectin"/>
</dbReference>
<dbReference type="AlphaFoldDB" id="A0A7V2ZMF4"/>
<keyword evidence="1" id="KW-0732">Signal</keyword>
<dbReference type="GO" id="GO:0098609">
    <property type="term" value="P:cell-cell adhesion"/>
    <property type="evidence" value="ECO:0007669"/>
    <property type="project" value="TreeGrafter"/>
</dbReference>
<comment type="caution">
    <text evidence="3">The sequence shown here is derived from an EMBL/GenBank/DDBJ whole genome shotgun (WGS) entry which is preliminary data.</text>
</comment>
<dbReference type="GO" id="GO:0030247">
    <property type="term" value="F:polysaccharide binding"/>
    <property type="evidence" value="ECO:0007669"/>
    <property type="project" value="TreeGrafter"/>
</dbReference>
<feature type="domain" description="H-type lectin" evidence="2">
    <location>
        <begin position="51"/>
        <end position="116"/>
    </location>
</feature>
<reference evidence="3" key="1">
    <citation type="journal article" date="2020" name="mSystems">
        <title>Genome- and Community-Level Interaction Insights into Carbon Utilization and Element Cycling Functions of Hydrothermarchaeota in Hydrothermal Sediment.</title>
        <authorList>
            <person name="Zhou Z."/>
            <person name="Liu Y."/>
            <person name="Xu W."/>
            <person name="Pan J."/>
            <person name="Luo Z.H."/>
            <person name="Li M."/>
        </authorList>
    </citation>
    <scope>NUCLEOTIDE SEQUENCE [LARGE SCALE GENOMIC DNA]</scope>
    <source>
        <strain evidence="3">SpSt-479</strain>
    </source>
</reference>
<feature type="chain" id="PRO_5031014548" description="H-type lectin domain-containing protein" evidence="1">
    <location>
        <begin position="21"/>
        <end position="119"/>
    </location>
</feature>
<dbReference type="PANTHER" id="PTHR46938:SF1">
    <property type="entry name" value="DISCOIDIN-1 SUBUNIT A-RELATED"/>
    <property type="match status" value="1"/>
</dbReference>
<dbReference type="GO" id="GO:0070492">
    <property type="term" value="F:oligosaccharide binding"/>
    <property type="evidence" value="ECO:0007669"/>
    <property type="project" value="TreeGrafter"/>
</dbReference>
<dbReference type="Pfam" id="PF09458">
    <property type="entry name" value="H_lectin"/>
    <property type="match status" value="1"/>
</dbReference>
<dbReference type="GO" id="GO:0009986">
    <property type="term" value="C:cell surface"/>
    <property type="evidence" value="ECO:0007669"/>
    <property type="project" value="TreeGrafter"/>
</dbReference>
<evidence type="ECO:0000259" key="2">
    <source>
        <dbReference type="Pfam" id="PF09458"/>
    </source>
</evidence>
<dbReference type="EMBL" id="DSUJ01000011">
    <property type="protein sequence ID" value="HFI92513.1"/>
    <property type="molecule type" value="Genomic_DNA"/>
</dbReference>
<dbReference type="GO" id="GO:0045335">
    <property type="term" value="C:phagocytic vesicle"/>
    <property type="evidence" value="ECO:0007669"/>
    <property type="project" value="TreeGrafter"/>
</dbReference>
<accession>A0A7V2ZMF4</accession>
<dbReference type="InterPro" id="IPR019019">
    <property type="entry name" value="H-type_lectin_domain"/>
</dbReference>
<gene>
    <name evidence="3" type="ORF">ENS31_13430</name>
</gene>
<name>A0A7V2ZMF4_9BACT</name>
<proteinExistence type="predicted"/>
<evidence type="ECO:0000313" key="3">
    <source>
        <dbReference type="EMBL" id="HFI92513.1"/>
    </source>
</evidence>
<dbReference type="GO" id="GO:0046871">
    <property type="term" value="F:N-acetylgalactosamine binding"/>
    <property type="evidence" value="ECO:0007669"/>
    <property type="project" value="TreeGrafter"/>
</dbReference>
<protein>
    <recommendedName>
        <fullName evidence="2">H-type lectin domain-containing protein</fullName>
    </recommendedName>
</protein>
<feature type="signal peptide" evidence="1">
    <location>
        <begin position="1"/>
        <end position="20"/>
    </location>
</feature>
<evidence type="ECO:0000256" key="1">
    <source>
        <dbReference type="SAM" id="SignalP"/>
    </source>
</evidence>
<dbReference type="InterPro" id="IPR037221">
    <property type="entry name" value="H-type_lectin_dom_sf"/>
</dbReference>
<dbReference type="GO" id="GO:0098636">
    <property type="term" value="C:protein complex involved in cell adhesion"/>
    <property type="evidence" value="ECO:0007669"/>
    <property type="project" value="TreeGrafter"/>
</dbReference>
<dbReference type="Gene3D" id="2.60.40.2080">
    <property type="match status" value="1"/>
</dbReference>
<organism evidence="3">
    <name type="scientific">Ignavibacterium album</name>
    <dbReference type="NCBI Taxonomy" id="591197"/>
    <lineage>
        <taxon>Bacteria</taxon>
        <taxon>Pseudomonadati</taxon>
        <taxon>Ignavibacteriota</taxon>
        <taxon>Ignavibacteria</taxon>
        <taxon>Ignavibacteriales</taxon>
        <taxon>Ignavibacteriaceae</taxon>
        <taxon>Ignavibacterium</taxon>
    </lineage>
</organism>
<sequence>MKKLIAVVAIFIALTAMVSAQTKVQSGTWSVNPSVAGYNMDKNTGERTMTIDVEFPKPFDTKPTIFLSVTQLDADKDANSRFNVEAMSVSRDGFTIKVRTWADSKVYSISGFWLAHAEK</sequence>
<dbReference type="SUPFAM" id="SSF141086">
    <property type="entry name" value="Agglutinin HPA-like"/>
    <property type="match status" value="1"/>
</dbReference>
<dbReference type="PANTHER" id="PTHR46938">
    <property type="entry name" value="DISCOIDIN-1 SUBUNIT A-RELATED-RELATED"/>
    <property type="match status" value="1"/>
</dbReference>